<evidence type="ECO:0000256" key="1">
    <source>
        <dbReference type="SAM" id="Phobius"/>
    </source>
</evidence>
<feature type="transmembrane region" description="Helical" evidence="1">
    <location>
        <begin position="25"/>
        <end position="45"/>
    </location>
</feature>
<sequence length="270" mass="30677">MNQVFNIHRFALTLRLEIAEKGRNYLLMATVMAFAMTVLMVPVTLSREFSGFREVLHYFALLLILLFGGSLFTSGTLAQYSAPATGISALMVPASPTEKFMTSLLFNLAFLVPLLCFYWWLHFYTLEVANEKIINQASKYHPMTADIVNYTSFSFFGIQACVFLGSIFFRKNAYIKTAVIAISIAFLVSIANTMIAIRFTENPTKVTALPLSGWKLWYYNEDGGTKWRFASIYYYLPLSDNLLLMAQLVAGALVILLWICAFYQLKEREI</sequence>
<gene>
    <name evidence="2" type="ORF">SAMN04487996_122112</name>
</gene>
<feature type="transmembrane region" description="Helical" evidence="1">
    <location>
        <begin position="147"/>
        <end position="169"/>
    </location>
</feature>
<dbReference type="STRING" id="659014.SAMN04487996_122112"/>
<keyword evidence="1" id="KW-1133">Transmembrane helix</keyword>
<name>A0A1G7WN24_9BACT</name>
<accession>A0A1G7WN24</accession>
<evidence type="ECO:0000313" key="2">
    <source>
        <dbReference type="EMBL" id="SDG73407.1"/>
    </source>
</evidence>
<reference evidence="3" key="1">
    <citation type="submission" date="2016-10" db="EMBL/GenBank/DDBJ databases">
        <authorList>
            <person name="Varghese N."/>
            <person name="Submissions S."/>
        </authorList>
    </citation>
    <scope>NUCLEOTIDE SEQUENCE [LARGE SCALE GENOMIC DNA]</scope>
    <source>
        <strain evidence="3">DSM 25329</strain>
    </source>
</reference>
<dbReference type="Proteomes" id="UP000198748">
    <property type="component" value="Unassembled WGS sequence"/>
</dbReference>
<dbReference type="RefSeq" id="WP_090156738.1">
    <property type="nucleotide sequence ID" value="NZ_FNAN01000022.1"/>
</dbReference>
<feature type="transmembrane region" description="Helical" evidence="1">
    <location>
        <begin position="242"/>
        <end position="265"/>
    </location>
</feature>
<protein>
    <recommendedName>
        <fullName evidence="4">ABC-2 type transport system permease protein</fullName>
    </recommendedName>
</protein>
<proteinExistence type="predicted"/>
<dbReference type="EMBL" id="FNAN01000022">
    <property type="protein sequence ID" value="SDG73407.1"/>
    <property type="molecule type" value="Genomic_DNA"/>
</dbReference>
<keyword evidence="1" id="KW-0472">Membrane</keyword>
<evidence type="ECO:0000313" key="3">
    <source>
        <dbReference type="Proteomes" id="UP000198748"/>
    </source>
</evidence>
<feature type="transmembrane region" description="Helical" evidence="1">
    <location>
        <begin position="178"/>
        <end position="199"/>
    </location>
</feature>
<feature type="transmembrane region" description="Helical" evidence="1">
    <location>
        <begin position="57"/>
        <end position="80"/>
    </location>
</feature>
<keyword evidence="1" id="KW-0812">Transmembrane</keyword>
<evidence type="ECO:0008006" key="4">
    <source>
        <dbReference type="Google" id="ProtNLM"/>
    </source>
</evidence>
<keyword evidence="3" id="KW-1185">Reference proteome</keyword>
<organism evidence="2 3">
    <name type="scientific">Dyadobacter soli</name>
    <dbReference type="NCBI Taxonomy" id="659014"/>
    <lineage>
        <taxon>Bacteria</taxon>
        <taxon>Pseudomonadati</taxon>
        <taxon>Bacteroidota</taxon>
        <taxon>Cytophagia</taxon>
        <taxon>Cytophagales</taxon>
        <taxon>Spirosomataceae</taxon>
        <taxon>Dyadobacter</taxon>
    </lineage>
</organism>
<dbReference type="AlphaFoldDB" id="A0A1G7WN24"/>
<dbReference type="OrthoDB" id="1523880at2"/>
<feature type="transmembrane region" description="Helical" evidence="1">
    <location>
        <begin position="100"/>
        <end position="121"/>
    </location>
</feature>